<sequence>MIVHLQPTIYELRIFEDGGKYPHDSPNAVAMIAVRDHGKTAEVRMAITKRRMRPFETRDRIFNALRNAGFKRCIWDRGGDTKPEVIES</sequence>
<dbReference type="RefSeq" id="WP_289162538.1">
    <property type="nucleotide sequence ID" value="NZ_JASZZN010000003.1"/>
</dbReference>
<evidence type="ECO:0000313" key="2">
    <source>
        <dbReference type="Proteomes" id="UP001239462"/>
    </source>
</evidence>
<protein>
    <submittedName>
        <fullName evidence="1">Uncharacterized protein</fullName>
    </submittedName>
</protein>
<organism evidence="1 2">
    <name type="scientific">Roseiconus lacunae</name>
    <dbReference type="NCBI Taxonomy" id="2605694"/>
    <lineage>
        <taxon>Bacteria</taxon>
        <taxon>Pseudomonadati</taxon>
        <taxon>Planctomycetota</taxon>
        <taxon>Planctomycetia</taxon>
        <taxon>Pirellulales</taxon>
        <taxon>Pirellulaceae</taxon>
        <taxon>Roseiconus</taxon>
    </lineage>
</organism>
<name>A0ABT7PEN0_9BACT</name>
<comment type="caution">
    <text evidence="1">The sequence shown here is derived from an EMBL/GenBank/DDBJ whole genome shotgun (WGS) entry which is preliminary data.</text>
</comment>
<dbReference type="EMBL" id="JASZZN010000003">
    <property type="protein sequence ID" value="MDM4014955.1"/>
    <property type="molecule type" value="Genomic_DNA"/>
</dbReference>
<gene>
    <name evidence="1" type="ORF">QTN89_05910</name>
</gene>
<accession>A0ABT7PEN0</accession>
<evidence type="ECO:0000313" key="1">
    <source>
        <dbReference type="EMBL" id="MDM4014955.1"/>
    </source>
</evidence>
<keyword evidence="2" id="KW-1185">Reference proteome</keyword>
<proteinExistence type="predicted"/>
<reference evidence="1 2" key="1">
    <citation type="submission" date="2023-06" db="EMBL/GenBank/DDBJ databases">
        <title>Roseiconus lacunae JC819 isolated from Gulf of Mannar region, Tamil Nadu.</title>
        <authorList>
            <person name="Pk S."/>
            <person name="Ch S."/>
            <person name="Ch V.R."/>
        </authorList>
    </citation>
    <scope>NUCLEOTIDE SEQUENCE [LARGE SCALE GENOMIC DNA]</scope>
    <source>
        <strain evidence="1 2">JC819</strain>
    </source>
</reference>
<dbReference type="Proteomes" id="UP001239462">
    <property type="component" value="Unassembled WGS sequence"/>
</dbReference>